<evidence type="ECO:0000256" key="1">
    <source>
        <dbReference type="ARBA" id="ARBA00007637"/>
    </source>
</evidence>
<proteinExistence type="inferred from homology"/>
<dbReference type="Proteomes" id="UP000039865">
    <property type="component" value="Unassembled WGS sequence"/>
</dbReference>
<dbReference type="EMBL" id="CCKQ01009236">
    <property type="protein sequence ID" value="CDW80704.1"/>
    <property type="molecule type" value="Genomic_DNA"/>
</dbReference>
<dbReference type="InterPro" id="IPR051225">
    <property type="entry name" value="NAD(P)_epim/dehydratase"/>
</dbReference>
<dbReference type="Gene3D" id="3.40.50.720">
    <property type="entry name" value="NAD(P)-binding Rossmann-like Domain"/>
    <property type="match status" value="2"/>
</dbReference>
<evidence type="ECO:0000313" key="2">
    <source>
        <dbReference type="EMBL" id="CDW80704.1"/>
    </source>
</evidence>
<reference evidence="2 3" key="1">
    <citation type="submission" date="2014-06" db="EMBL/GenBank/DDBJ databases">
        <authorList>
            <person name="Swart Estienne"/>
        </authorList>
    </citation>
    <scope>NUCLEOTIDE SEQUENCE [LARGE SCALE GENOMIC DNA]</scope>
    <source>
        <strain evidence="2 3">130c</strain>
    </source>
</reference>
<name>A0A078AEK4_STYLE</name>
<protein>
    <recommendedName>
        <fullName evidence="4">Nad-dependent epimerase dehydratase</fullName>
    </recommendedName>
</protein>
<evidence type="ECO:0008006" key="4">
    <source>
        <dbReference type="Google" id="ProtNLM"/>
    </source>
</evidence>
<keyword evidence="3" id="KW-1185">Reference proteome</keyword>
<dbReference type="SUPFAM" id="SSF51735">
    <property type="entry name" value="NAD(P)-binding Rossmann-fold domains"/>
    <property type="match status" value="1"/>
</dbReference>
<dbReference type="PANTHER" id="PTHR42687:SF1">
    <property type="entry name" value="L-THREONINE 3-DEHYDROGENASE, MITOCHONDRIAL"/>
    <property type="match status" value="1"/>
</dbReference>
<organism evidence="2 3">
    <name type="scientific">Stylonychia lemnae</name>
    <name type="common">Ciliate</name>
    <dbReference type="NCBI Taxonomy" id="5949"/>
    <lineage>
        <taxon>Eukaryota</taxon>
        <taxon>Sar</taxon>
        <taxon>Alveolata</taxon>
        <taxon>Ciliophora</taxon>
        <taxon>Intramacronucleata</taxon>
        <taxon>Spirotrichea</taxon>
        <taxon>Stichotrichia</taxon>
        <taxon>Sporadotrichida</taxon>
        <taxon>Oxytrichidae</taxon>
        <taxon>Stylonychinae</taxon>
        <taxon>Stylonychia</taxon>
    </lineage>
</organism>
<accession>A0A078AEK4</accession>
<evidence type="ECO:0000313" key="3">
    <source>
        <dbReference type="Proteomes" id="UP000039865"/>
    </source>
</evidence>
<gene>
    <name evidence="2" type="primary">Contig14290.g15218</name>
    <name evidence="2" type="ORF">STYLEM_9707</name>
</gene>
<dbReference type="PANTHER" id="PTHR42687">
    <property type="entry name" value="L-THREONINE 3-DEHYDROGENASE"/>
    <property type="match status" value="1"/>
</dbReference>
<sequence>MVKGFKKNIQIYRNIEFSARNVLASDIVESERSLGCKFVNIDVSDRNMMREQTLEWNPTHILHFAQDRSFNIVKNDRTPPEEQVKVNIEGLKNVLDLASELKLKYLSHTFEGRMGYMETLRQADQICDDYRTKNQLDVRVLKIPFVIDYIKNENFHMPQDLIRCTIAEQTKFPMISMTDATDAMFNLIMANEKKLHKTVYSISGATYPFGDVAKGIRKMNYKFRHQFLLPSEISEQDRQMKQILESMPDSMDESESILDWSWQYKKPKKLQNFIENVYEKIIEFNN</sequence>
<dbReference type="GO" id="GO:0006567">
    <property type="term" value="P:L-threonine catabolic process"/>
    <property type="evidence" value="ECO:0007669"/>
    <property type="project" value="TreeGrafter"/>
</dbReference>
<dbReference type="GO" id="GO:0008743">
    <property type="term" value="F:L-threonine 3-dehydrogenase activity"/>
    <property type="evidence" value="ECO:0007669"/>
    <property type="project" value="TreeGrafter"/>
</dbReference>
<dbReference type="InParanoid" id="A0A078AEK4"/>
<dbReference type="AlphaFoldDB" id="A0A078AEK4"/>
<dbReference type="InterPro" id="IPR036291">
    <property type="entry name" value="NAD(P)-bd_dom_sf"/>
</dbReference>
<dbReference type="OrthoDB" id="10058185at2759"/>
<comment type="similarity">
    <text evidence="1">Belongs to the NAD(P)-dependent epimerase/dehydratase family.</text>
</comment>